<evidence type="ECO:0000313" key="11">
    <source>
        <dbReference type="Proteomes" id="UP000035762"/>
    </source>
</evidence>
<evidence type="ECO:0000256" key="9">
    <source>
        <dbReference type="SAM" id="Phobius"/>
    </source>
</evidence>
<dbReference type="Pfam" id="PF02653">
    <property type="entry name" value="BPD_transp_2"/>
    <property type="match status" value="1"/>
</dbReference>
<keyword evidence="3" id="KW-1003">Cell membrane</keyword>
<evidence type="ECO:0000256" key="8">
    <source>
        <dbReference type="ARBA" id="ARBA00037998"/>
    </source>
</evidence>
<keyword evidence="11" id="KW-1185">Reference proteome</keyword>
<dbReference type="STRING" id="1035.BN961_02891"/>
<accession>A0A090MQ05</accession>
<keyword evidence="5" id="KW-0029">Amino-acid transport</keyword>
<keyword evidence="7 9" id="KW-0472">Membrane</keyword>
<feature type="transmembrane region" description="Helical" evidence="9">
    <location>
        <begin position="259"/>
        <end position="276"/>
    </location>
</feature>
<evidence type="ECO:0000256" key="7">
    <source>
        <dbReference type="ARBA" id="ARBA00023136"/>
    </source>
</evidence>
<dbReference type="InterPro" id="IPR001851">
    <property type="entry name" value="ABC_transp_permease"/>
</dbReference>
<keyword evidence="2" id="KW-0813">Transport</keyword>
<gene>
    <name evidence="10" type="primary">livH_7</name>
    <name evidence="10" type="ORF">BN961_02891</name>
</gene>
<evidence type="ECO:0000256" key="5">
    <source>
        <dbReference type="ARBA" id="ARBA00022970"/>
    </source>
</evidence>
<keyword evidence="6 9" id="KW-1133">Transmembrane helix</keyword>
<organism evidence="10 11">
    <name type="scientific">Afipia felis</name>
    <name type="common">Cat scratch disease bacillus</name>
    <dbReference type="NCBI Taxonomy" id="1035"/>
    <lineage>
        <taxon>Bacteria</taxon>
        <taxon>Pseudomonadati</taxon>
        <taxon>Pseudomonadota</taxon>
        <taxon>Alphaproteobacteria</taxon>
        <taxon>Hyphomicrobiales</taxon>
        <taxon>Nitrobacteraceae</taxon>
        <taxon>Afipia</taxon>
    </lineage>
</organism>
<dbReference type="AlphaFoldDB" id="A0A090MQ05"/>
<evidence type="ECO:0000313" key="10">
    <source>
        <dbReference type="EMBL" id="CEG09465.1"/>
    </source>
</evidence>
<reference evidence="10 11" key="1">
    <citation type="journal article" date="2014" name="Genome Announc.">
        <title>Genome Sequence of Afipia felis Strain 76713, Isolated in Hospital Water Using an Amoeba Co-Culture Procedure.</title>
        <authorList>
            <person name="Benamar S."/>
            <person name="La Scola B."/>
            <person name="Croce O."/>
        </authorList>
    </citation>
    <scope>NUCLEOTIDE SEQUENCE [LARGE SCALE GENOMIC DNA]</scope>
    <source>
        <strain evidence="10 11">76713</strain>
    </source>
</reference>
<keyword evidence="4 9" id="KW-0812">Transmembrane</keyword>
<comment type="subcellular location">
    <subcellularLocation>
        <location evidence="1">Cell membrane</location>
        <topology evidence="1">Multi-pass membrane protein</topology>
    </subcellularLocation>
</comment>
<dbReference type="CDD" id="cd06582">
    <property type="entry name" value="TM_PBP1_LivH_like"/>
    <property type="match status" value="1"/>
</dbReference>
<name>A0A090MQ05_AFIFE</name>
<feature type="transmembrane region" description="Helical" evidence="9">
    <location>
        <begin position="219"/>
        <end position="247"/>
    </location>
</feature>
<evidence type="ECO:0000256" key="4">
    <source>
        <dbReference type="ARBA" id="ARBA00022692"/>
    </source>
</evidence>
<comment type="similarity">
    <text evidence="8">Belongs to the binding-protein-dependent transport system permease family. LivHM subfamily.</text>
</comment>
<proteinExistence type="inferred from homology"/>
<evidence type="ECO:0000256" key="3">
    <source>
        <dbReference type="ARBA" id="ARBA00022475"/>
    </source>
</evidence>
<comment type="caution">
    <text evidence="10">The sequence shown here is derived from an EMBL/GenBank/DDBJ whole genome shotgun (WGS) entry which is preliminary data.</text>
</comment>
<evidence type="ECO:0000256" key="1">
    <source>
        <dbReference type="ARBA" id="ARBA00004651"/>
    </source>
</evidence>
<dbReference type="GO" id="GO:0005886">
    <property type="term" value="C:plasma membrane"/>
    <property type="evidence" value="ECO:0007669"/>
    <property type="project" value="UniProtKB-SubCell"/>
</dbReference>
<dbReference type="EMBL" id="CCAZ020000002">
    <property type="protein sequence ID" value="CEG09465.1"/>
    <property type="molecule type" value="Genomic_DNA"/>
</dbReference>
<dbReference type="Proteomes" id="UP000035762">
    <property type="component" value="Unassembled WGS sequence"/>
</dbReference>
<feature type="transmembrane region" description="Helical" evidence="9">
    <location>
        <begin position="12"/>
        <end position="33"/>
    </location>
</feature>
<protein>
    <submittedName>
        <fullName evidence="10">LIV-I protein H</fullName>
    </submittedName>
</protein>
<dbReference type="InterPro" id="IPR052157">
    <property type="entry name" value="BCAA_transport_permease"/>
</dbReference>
<dbReference type="RefSeq" id="WP_009339771.1">
    <property type="nucleotide sequence ID" value="NZ_CCAZ020000002.1"/>
</dbReference>
<dbReference type="GO" id="GO:0006865">
    <property type="term" value="P:amino acid transport"/>
    <property type="evidence" value="ECO:0007669"/>
    <property type="project" value="UniProtKB-KW"/>
</dbReference>
<sequence>MMDTLLLLALNGLIWGLIIALIALGLSVIFGLLDIINIAHGDFFMVGTVLAWFVLEATGNFWIGFLIVPLICFILGALIQRVVIQPIRGAAALSIVATFGVSLILQEVVRMTFGATPRRILPPVEGTLSLFGIQYDIYRLYAAGFSIAALAAFFLFLNYTKIGTWMRAVRHDRETATAMGIPAKLVYVLTFAVGFALAGFGGVVAAPITTVDFRGGVDLLPVCFIAVIIGGLGNLPGTAAAAILLALMEGIIQSVANPTVARISSLVLMSAVLLLRPQGLFKGFAK</sequence>
<evidence type="ECO:0000256" key="2">
    <source>
        <dbReference type="ARBA" id="ARBA00022448"/>
    </source>
</evidence>
<dbReference type="PANTHER" id="PTHR11795">
    <property type="entry name" value="BRANCHED-CHAIN AMINO ACID TRANSPORT SYSTEM PERMEASE PROTEIN LIVH"/>
    <property type="match status" value="1"/>
</dbReference>
<feature type="transmembrane region" description="Helical" evidence="9">
    <location>
        <begin position="61"/>
        <end position="79"/>
    </location>
</feature>
<feature type="transmembrane region" description="Helical" evidence="9">
    <location>
        <begin position="185"/>
        <end position="207"/>
    </location>
</feature>
<evidence type="ECO:0000256" key="6">
    <source>
        <dbReference type="ARBA" id="ARBA00022989"/>
    </source>
</evidence>
<feature type="transmembrane region" description="Helical" evidence="9">
    <location>
        <begin position="38"/>
        <end position="55"/>
    </location>
</feature>
<dbReference type="GO" id="GO:0022857">
    <property type="term" value="F:transmembrane transporter activity"/>
    <property type="evidence" value="ECO:0007669"/>
    <property type="project" value="InterPro"/>
</dbReference>
<dbReference type="PANTHER" id="PTHR11795:SF447">
    <property type="entry name" value="ABC TRANSPORTER PERMEASE PROTEIN"/>
    <property type="match status" value="1"/>
</dbReference>
<feature type="transmembrane region" description="Helical" evidence="9">
    <location>
        <begin position="138"/>
        <end position="157"/>
    </location>
</feature>